<dbReference type="Pfam" id="PF13431">
    <property type="entry name" value="TPR_17"/>
    <property type="match status" value="1"/>
</dbReference>
<evidence type="ECO:0000313" key="5">
    <source>
        <dbReference type="Proteomes" id="UP001204144"/>
    </source>
</evidence>
<feature type="repeat" description="TPR" evidence="1">
    <location>
        <begin position="188"/>
        <end position="221"/>
    </location>
</feature>
<dbReference type="PROSITE" id="PS50005">
    <property type="entry name" value="TPR"/>
    <property type="match status" value="1"/>
</dbReference>
<protein>
    <recommendedName>
        <fullName evidence="6">Tetratricopeptide repeat protein</fullName>
    </recommendedName>
</protein>
<dbReference type="Pfam" id="PF13181">
    <property type="entry name" value="TPR_8"/>
    <property type="match status" value="1"/>
</dbReference>
<dbReference type="InterPro" id="IPR019734">
    <property type="entry name" value="TPR_rpt"/>
</dbReference>
<dbReference type="EMBL" id="RJUF01000180">
    <property type="protein sequence ID" value="MCP9765016.1"/>
    <property type="molecule type" value="Genomic_DNA"/>
</dbReference>
<organism evidence="4 5">
    <name type="scientific">Lacihabitans soyangensis</name>
    <dbReference type="NCBI Taxonomy" id="869394"/>
    <lineage>
        <taxon>Bacteria</taxon>
        <taxon>Pseudomonadati</taxon>
        <taxon>Bacteroidota</taxon>
        <taxon>Cytophagia</taxon>
        <taxon>Cytophagales</taxon>
        <taxon>Leadbetterellaceae</taxon>
        <taxon>Lacihabitans</taxon>
    </lineage>
</organism>
<keyword evidence="2" id="KW-0175">Coiled coil</keyword>
<dbReference type="SMART" id="SM00028">
    <property type="entry name" value="TPR"/>
    <property type="match status" value="3"/>
</dbReference>
<dbReference type="Proteomes" id="UP001204144">
    <property type="component" value="Unassembled WGS sequence"/>
</dbReference>
<reference evidence="4 5" key="1">
    <citation type="submission" date="2018-11" db="EMBL/GenBank/DDBJ databases">
        <title>Novel bacteria species description.</title>
        <authorList>
            <person name="Han J.-H."/>
        </authorList>
    </citation>
    <scope>NUCLEOTIDE SEQUENCE [LARGE SCALE GENOMIC DNA]</scope>
    <source>
        <strain evidence="4 5">KCTC23259</strain>
    </source>
</reference>
<name>A0AAE3H6R4_9BACT</name>
<evidence type="ECO:0008006" key="6">
    <source>
        <dbReference type="Google" id="ProtNLM"/>
    </source>
</evidence>
<feature type="chain" id="PRO_5041916326" description="Tetratricopeptide repeat protein" evidence="3">
    <location>
        <begin position="29"/>
        <end position="479"/>
    </location>
</feature>
<evidence type="ECO:0000256" key="3">
    <source>
        <dbReference type="SAM" id="SignalP"/>
    </source>
</evidence>
<dbReference type="Gene3D" id="1.25.40.10">
    <property type="entry name" value="Tetratricopeptide repeat domain"/>
    <property type="match status" value="2"/>
</dbReference>
<dbReference type="AlphaFoldDB" id="A0AAE3H6R4"/>
<evidence type="ECO:0000256" key="2">
    <source>
        <dbReference type="SAM" id="Coils"/>
    </source>
</evidence>
<keyword evidence="1" id="KW-0802">TPR repeat</keyword>
<evidence type="ECO:0000256" key="1">
    <source>
        <dbReference type="PROSITE-ProRule" id="PRU00339"/>
    </source>
</evidence>
<feature type="signal peptide" evidence="3">
    <location>
        <begin position="1"/>
        <end position="28"/>
    </location>
</feature>
<sequence>MINKTRYQKMKKLILASFVGFTALNASAQADPMKELACKGYVDAVEKGLKNTQNAKQSVKSATWVKLGDAYLDLGRNCTSDSMATQKAYDTYVKALEVEKAAGGKKTKEIEDILKSKALGDGFLQQGAAYYNSKNMVMASKFFGQSSRINDKDSTAALYAGIVDQSLGNNTAAIQSFKTYFANGGKDPAVFYSLAQIYKIEKKFAEAVEILKKGSEIHPNDKDLKNEIINTYISSNNIEGAIIDLEKMVAADGGKNSMNMSNLALLYDSKAQELNNEIQKIRDQVSKGSTADLEKKLASEKDKLSVYEGEIATLTAKMKKEPKTAAATKKRIAEVTSQKVAIEEGIAKISSEIESKKASMSGNSDIAKLPALEAKFKENKDKALSYYKRTLEMDPNNYDANFNLAVLYFNEAVETKKAVDAMDMKTYQTQGGKEIDLKVCQQFAASKPYFDKCKSLKADDDLVLENLKNLERILEQCNK</sequence>
<proteinExistence type="predicted"/>
<feature type="coiled-coil region" evidence="2">
    <location>
        <begin position="264"/>
        <end position="317"/>
    </location>
</feature>
<keyword evidence="3" id="KW-0732">Signal</keyword>
<dbReference type="SUPFAM" id="SSF48452">
    <property type="entry name" value="TPR-like"/>
    <property type="match status" value="2"/>
</dbReference>
<gene>
    <name evidence="4" type="ORF">EGI31_18940</name>
</gene>
<dbReference type="PANTHER" id="PTHR12558:SF13">
    <property type="entry name" value="CELL DIVISION CYCLE PROTEIN 27 HOMOLOG"/>
    <property type="match status" value="1"/>
</dbReference>
<keyword evidence="5" id="KW-1185">Reference proteome</keyword>
<comment type="caution">
    <text evidence="4">The sequence shown here is derived from an EMBL/GenBank/DDBJ whole genome shotgun (WGS) entry which is preliminary data.</text>
</comment>
<dbReference type="InterPro" id="IPR011990">
    <property type="entry name" value="TPR-like_helical_dom_sf"/>
</dbReference>
<evidence type="ECO:0000313" key="4">
    <source>
        <dbReference type="EMBL" id="MCP9765016.1"/>
    </source>
</evidence>
<accession>A0AAE3H6R4</accession>
<dbReference type="PANTHER" id="PTHR12558">
    <property type="entry name" value="CELL DIVISION CYCLE 16,23,27"/>
    <property type="match status" value="1"/>
</dbReference>